<dbReference type="Ensembl" id="ENSMLUT00000026380.1">
    <property type="protein sequence ID" value="ENSMLUP00000020310.1"/>
    <property type="gene ID" value="ENSMLUG00000029985.1"/>
</dbReference>
<feature type="compositionally biased region" description="Acidic residues" evidence="1">
    <location>
        <begin position="555"/>
        <end position="564"/>
    </location>
</feature>
<organism evidence="2 3">
    <name type="scientific">Myotis lucifugus</name>
    <name type="common">Little brown bat</name>
    <dbReference type="NCBI Taxonomy" id="59463"/>
    <lineage>
        <taxon>Eukaryota</taxon>
        <taxon>Metazoa</taxon>
        <taxon>Chordata</taxon>
        <taxon>Craniata</taxon>
        <taxon>Vertebrata</taxon>
        <taxon>Euteleostomi</taxon>
        <taxon>Mammalia</taxon>
        <taxon>Eutheria</taxon>
        <taxon>Laurasiatheria</taxon>
        <taxon>Chiroptera</taxon>
        <taxon>Yangochiroptera</taxon>
        <taxon>Vespertilionidae</taxon>
        <taxon>Myotis</taxon>
    </lineage>
</organism>
<gene>
    <name evidence="2" type="primary">PROSER3</name>
</gene>
<feature type="region of interest" description="Disordered" evidence="1">
    <location>
        <begin position="1"/>
        <end position="113"/>
    </location>
</feature>
<evidence type="ECO:0000313" key="2">
    <source>
        <dbReference type="Ensembl" id="ENSMLUP00000020310.1"/>
    </source>
</evidence>
<dbReference type="AlphaFoldDB" id="G1Q9C7"/>
<dbReference type="PANTHER" id="PTHR22045">
    <property type="entry name" value="PROLINE AND SERINE-RICH PROTEIN 3"/>
    <property type="match status" value="1"/>
</dbReference>
<dbReference type="OMA" id="SPPGFFW"/>
<sequence>RSRIPETPKALATDPNSPELFEESWPSRSGTLSPPSTTEEQMGASSPPTLIDSGDSVVAKFINRFRQAQPTSREERQPAGPTPADFWWLRPESPDSSSQLAAAGANKPEGRLTTEVPTLAKVASASQAKAMAPLQEIKQSLSTWNSSLLDLEMLSLQSRAARLLKHSKASVSSSCSPSNSSNSLFPVSSDGLSPSSVAFTPDSSKGSDPKVPPSTPAPAPIPAPALVSSQAPLRPEDDILYQWRQRRKLEQAQGGQGDGTWVLPGTSALTTPHTSPAPAETLSSLGTQPNCIPLWGSVAGPAPQEAYVERPPIPPGFSPHIFRGPYPQGFFWAPQTGSWVSFGGVPHTPCASTPGLPITPQGPPTPAPCSSAQLERQDPKPRKGRAWRPESAGRVMVADQEPSPQLRGPLGQVVTARLFPDSLEDTPPRPKGLPPPLAESQKMKTAQPKTKVMPRCSEVTSPPSDSRFPQATPPGRPKAESRDAKATPPAEEKVRNPQPKAPPPPAEEASAGVEAPPPLVEAGSLEAAVTSSPAADHAPPEDLLSQAARLLQAAEDSDSSEFQEDPVLQVLRVQRAELRRQKRKVDAQLSLLLGRTEDSGSWSPPARSTPRSPRMRLRREGASLEARRL</sequence>
<reference evidence="2" key="2">
    <citation type="submission" date="2025-08" db="UniProtKB">
        <authorList>
            <consortium name="Ensembl"/>
        </authorList>
    </citation>
    <scope>IDENTIFICATION</scope>
</reference>
<dbReference type="InterPro" id="IPR037646">
    <property type="entry name" value="PROSER3"/>
</dbReference>
<protein>
    <submittedName>
        <fullName evidence="2">Proline and serine rich 3</fullName>
    </submittedName>
</protein>
<reference evidence="2 3" key="1">
    <citation type="journal article" date="2011" name="Nature">
        <title>A high-resolution map of human evolutionary constraint using 29 mammals.</title>
        <authorList>
            <person name="Lindblad-Toh K."/>
            <person name="Garber M."/>
            <person name="Zuk O."/>
            <person name="Lin M.F."/>
            <person name="Parker B.J."/>
            <person name="Washietl S."/>
            <person name="Kheradpour P."/>
            <person name="Ernst J."/>
            <person name="Jordan G."/>
            <person name="Mauceli E."/>
            <person name="Ward L.D."/>
            <person name="Lowe C.B."/>
            <person name="Holloway A.K."/>
            <person name="Clamp M."/>
            <person name="Gnerre S."/>
            <person name="Alfoldi J."/>
            <person name="Beal K."/>
            <person name="Chang J."/>
            <person name="Clawson H."/>
            <person name="Cuff J."/>
            <person name="Di Palma F."/>
            <person name="Fitzgerald S."/>
            <person name="Flicek P."/>
            <person name="Guttman M."/>
            <person name="Hubisz M.J."/>
            <person name="Jaffe D.B."/>
            <person name="Jungreis I."/>
            <person name="Kent W.J."/>
            <person name="Kostka D."/>
            <person name="Lara M."/>
            <person name="Martins A.L."/>
            <person name="Massingham T."/>
            <person name="Moltke I."/>
            <person name="Raney B.J."/>
            <person name="Rasmussen M.D."/>
            <person name="Robinson J."/>
            <person name="Stark A."/>
            <person name="Vilella A.J."/>
            <person name="Wen J."/>
            <person name="Xie X."/>
            <person name="Zody M.C."/>
            <person name="Baldwin J."/>
            <person name="Bloom T."/>
            <person name="Chin C.W."/>
            <person name="Heiman D."/>
            <person name="Nicol R."/>
            <person name="Nusbaum C."/>
            <person name="Young S."/>
            <person name="Wilkinson J."/>
            <person name="Worley K.C."/>
            <person name="Kovar C.L."/>
            <person name="Muzny D.M."/>
            <person name="Gibbs R.A."/>
            <person name="Cree A."/>
            <person name="Dihn H.H."/>
            <person name="Fowler G."/>
            <person name="Jhangiani S."/>
            <person name="Joshi V."/>
            <person name="Lee S."/>
            <person name="Lewis L.R."/>
            <person name="Nazareth L.V."/>
            <person name="Okwuonu G."/>
            <person name="Santibanez J."/>
            <person name="Warren W.C."/>
            <person name="Mardis E.R."/>
            <person name="Weinstock G.M."/>
            <person name="Wilson R.K."/>
            <person name="Delehaunty K."/>
            <person name="Dooling D."/>
            <person name="Fronik C."/>
            <person name="Fulton L."/>
            <person name="Fulton B."/>
            <person name="Graves T."/>
            <person name="Minx P."/>
            <person name="Sodergren E."/>
            <person name="Birney E."/>
            <person name="Margulies E.H."/>
            <person name="Herrero J."/>
            <person name="Green E.D."/>
            <person name="Haussler D."/>
            <person name="Siepel A."/>
            <person name="Goldman N."/>
            <person name="Pollard K.S."/>
            <person name="Pedersen J.S."/>
            <person name="Lander E.S."/>
            <person name="Kellis M."/>
        </authorList>
    </citation>
    <scope>NUCLEOTIDE SEQUENCE [LARGE SCALE GENOMIC DNA]</scope>
</reference>
<keyword evidence="3" id="KW-1185">Reference proteome</keyword>
<dbReference type="GeneTree" id="ENSGT00390000001986"/>
<feature type="region of interest" description="Disordered" evidence="1">
    <location>
        <begin position="196"/>
        <end position="229"/>
    </location>
</feature>
<feature type="compositionally biased region" description="Low complexity" evidence="1">
    <location>
        <begin position="543"/>
        <end position="554"/>
    </location>
</feature>
<dbReference type="InParanoid" id="G1Q9C7"/>
<evidence type="ECO:0000313" key="3">
    <source>
        <dbReference type="Proteomes" id="UP000001074"/>
    </source>
</evidence>
<evidence type="ECO:0000256" key="1">
    <source>
        <dbReference type="SAM" id="MobiDB-lite"/>
    </source>
</evidence>
<feature type="compositionally biased region" description="Polar residues" evidence="1">
    <location>
        <begin position="26"/>
        <end position="48"/>
    </location>
</feature>
<feature type="compositionally biased region" description="Polar residues" evidence="1">
    <location>
        <begin position="458"/>
        <end position="469"/>
    </location>
</feature>
<feature type="compositionally biased region" description="Low complexity" evidence="1">
    <location>
        <begin position="601"/>
        <end position="612"/>
    </location>
</feature>
<feature type="region of interest" description="Disordered" evidence="1">
    <location>
        <begin position="352"/>
        <end position="564"/>
    </location>
</feature>
<proteinExistence type="predicted"/>
<feature type="compositionally biased region" description="Basic and acidic residues" evidence="1">
    <location>
        <begin position="477"/>
        <end position="495"/>
    </location>
</feature>
<name>G1Q9C7_MYOLU</name>
<reference evidence="2" key="3">
    <citation type="submission" date="2025-09" db="UniProtKB">
        <authorList>
            <consortium name="Ensembl"/>
        </authorList>
    </citation>
    <scope>IDENTIFICATION</scope>
</reference>
<dbReference type="eggNOG" id="ENOG502S6GS">
    <property type="taxonomic scope" value="Eukaryota"/>
</dbReference>
<feature type="compositionally biased region" description="Pro residues" evidence="1">
    <location>
        <begin position="210"/>
        <end position="223"/>
    </location>
</feature>
<feature type="compositionally biased region" description="Polar residues" evidence="1">
    <location>
        <begin position="196"/>
        <end position="206"/>
    </location>
</feature>
<accession>G1Q9C7</accession>
<feature type="compositionally biased region" description="Basic and acidic residues" evidence="1">
    <location>
        <begin position="618"/>
        <end position="629"/>
    </location>
</feature>
<dbReference type="STRING" id="59463.ENSMLUP00000020310"/>
<dbReference type="PANTHER" id="PTHR22045:SF6">
    <property type="entry name" value="PROLINE AND SERINE-RICH PROTEIN 3"/>
    <property type="match status" value="1"/>
</dbReference>
<dbReference type="EMBL" id="AAPE02037063">
    <property type="status" value="NOT_ANNOTATED_CDS"/>
    <property type="molecule type" value="Genomic_DNA"/>
</dbReference>
<dbReference type="Proteomes" id="UP000001074">
    <property type="component" value="Unassembled WGS sequence"/>
</dbReference>
<dbReference type="FunCoup" id="G1Q9C7">
    <property type="interactions" value="1160"/>
</dbReference>
<feature type="region of interest" description="Disordered" evidence="1">
    <location>
        <begin position="579"/>
        <end position="629"/>
    </location>
</feature>